<protein>
    <recommendedName>
        <fullName evidence="8">AAA+ ATPase domain-containing protein</fullName>
    </recommendedName>
</protein>
<dbReference type="InterPro" id="IPR027417">
    <property type="entry name" value="P-loop_NTPase"/>
</dbReference>
<evidence type="ECO:0000256" key="4">
    <source>
        <dbReference type="ARBA" id="ARBA00022741"/>
    </source>
</evidence>
<keyword evidence="10" id="KW-1185">Reference proteome</keyword>
<evidence type="ECO:0000256" key="5">
    <source>
        <dbReference type="ARBA" id="ARBA00022840"/>
    </source>
</evidence>
<dbReference type="GO" id="GO:0016887">
    <property type="term" value="F:ATP hydrolysis activity"/>
    <property type="evidence" value="ECO:0007669"/>
    <property type="project" value="InterPro"/>
</dbReference>
<dbReference type="Proteomes" id="UP000663828">
    <property type="component" value="Unassembled WGS sequence"/>
</dbReference>
<dbReference type="InterPro" id="IPR003593">
    <property type="entry name" value="AAA+_ATPase"/>
</dbReference>
<keyword evidence="3" id="KW-0812">Transmembrane</keyword>
<evidence type="ECO:0000259" key="8">
    <source>
        <dbReference type="SMART" id="SM00382"/>
    </source>
</evidence>
<dbReference type="InterPro" id="IPR017871">
    <property type="entry name" value="ABC_transporter-like_CS"/>
</dbReference>
<comment type="similarity">
    <text evidence="1">Belongs to the ABC transporter superfamily. ABCD family. Peroxisomal fatty acyl CoA transporter (TC 3.A.1.203) subfamily.</text>
</comment>
<organism evidence="9 10">
    <name type="scientific">Adineta ricciae</name>
    <name type="common">Rotifer</name>
    <dbReference type="NCBI Taxonomy" id="249248"/>
    <lineage>
        <taxon>Eukaryota</taxon>
        <taxon>Metazoa</taxon>
        <taxon>Spiralia</taxon>
        <taxon>Gnathifera</taxon>
        <taxon>Rotifera</taxon>
        <taxon>Eurotatoria</taxon>
        <taxon>Bdelloidea</taxon>
        <taxon>Adinetida</taxon>
        <taxon>Adinetidae</taxon>
        <taxon>Adineta</taxon>
    </lineage>
</organism>
<dbReference type="GO" id="GO:0006635">
    <property type="term" value="P:fatty acid beta-oxidation"/>
    <property type="evidence" value="ECO:0007669"/>
    <property type="project" value="TreeGrafter"/>
</dbReference>
<dbReference type="Pfam" id="PF00005">
    <property type="entry name" value="ABC_tran"/>
    <property type="match status" value="1"/>
</dbReference>
<accession>A0A815A1Z7</accession>
<dbReference type="EMBL" id="CAJNOR010002125">
    <property type="protein sequence ID" value="CAF1250943.1"/>
    <property type="molecule type" value="Genomic_DNA"/>
</dbReference>
<proteinExistence type="inferred from homology"/>
<dbReference type="SUPFAM" id="SSF52540">
    <property type="entry name" value="P-loop containing nucleoside triphosphate hydrolases"/>
    <property type="match status" value="1"/>
</dbReference>
<dbReference type="PANTHER" id="PTHR11384:SF59">
    <property type="entry name" value="LYSOSOMAL COBALAMIN TRANSPORTER ABCD4"/>
    <property type="match status" value="1"/>
</dbReference>
<keyword evidence="5" id="KW-0067">ATP-binding</keyword>
<evidence type="ECO:0000256" key="1">
    <source>
        <dbReference type="ARBA" id="ARBA00008575"/>
    </source>
</evidence>
<feature type="domain" description="AAA+ ATPase" evidence="8">
    <location>
        <begin position="116"/>
        <end position="276"/>
    </location>
</feature>
<evidence type="ECO:0000256" key="6">
    <source>
        <dbReference type="ARBA" id="ARBA00022989"/>
    </source>
</evidence>
<dbReference type="InterPro" id="IPR003439">
    <property type="entry name" value="ABC_transporter-like_ATP-bd"/>
</dbReference>
<evidence type="ECO:0000313" key="9">
    <source>
        <dbReference type="EMBL" id="CAF1250943.1"/>
    </source>
</evidence>
<dbReference type="InterPro" id="IPR050835">
    <property type="entry name" value="ABC_transporter_sub-D"/>
</dbReference>
<dbReference type="GO" id="GO:0007031">
    <property type="term" value="P:peroxisome organization"/>
    <property type="evidence" value="ECO:0007669"/>
    <property type="project" value="TreeGrafter"/>
</dbReference>
<dbReference type="GO" id="GO:0005778">
    <property type="term" value="C:peroxisomal membrane"/>
    <property type="evidence" value="ECO:0007669"/>
    <property type="project" value="TreeGrafter"/>
</dbReference>
<dbReference type="SMART" id="SM00382">
    <property type="entry name" value="AAA"/>
    <property type="match status" value="1"/>
</dbReference>
<keyword evidence="6" id="KW-1133">Transmembrane helix</keyword>
<dbReference type="PANTHER" id="PTHR11384">
    <property type="entry name" value="ATP-BINDING CASSETTE, SUB-FAMILY D MEMBER"/>
    <property type="match status" value="1"/>
</dbReference>
<keyword evidence="7" id="KW-0472">Membrane</keyword>
<evidence type="ECO:0000313" key="10">
    <source>
        <dbReference type="Proteomes" id="UP000663828"/>
    </source>
</evidence>
<comment type="caution">
    <text evidence="9">The sequence shown here is derived from an EMBL/GenBank/DDBJ whole genome shotgun (WGS) entry which is preliminary data.</text>
</comment>
<dbReference type="GO" id="GO:0042626">
    <property type="term" value="F:ATPase-coupled transmembrane transporter activity"/>
    <property type="evidence" value="ECO:0007669"/>
    <property type="project" value="TreeGrafter"/>
</dbReference>
<dbReference type="GO" id="GO:0015910">
    <property type="term" value="P:long-chain fatty acid import into peroxisome"/>
    <property type="evidence" value="ECO:0007669"/>
    <property type="project" value="TreeGrafter"/>
</dbReference>
<dbReference type="GO" id="GO:0005524">
    <property type="term" value="F:ATP binding"/>
    <property type="evidence" value="ECO:0007669"/>
    <property type="project" value="UniProtKB-KW"/>
</dbReference>
<evidence type="ECO:0000256" key="3">
    <source>
        <dbReference type="ARBA" id="ARBA00022692"/>
    </source>
</evidence>
<keyword evidence="2" id="KW-0813">Transport</keyword>
<reference evidence="9" key="1">
    <citation type="submission" date="2021-02" db="EMBL/GenBank/DDBJ databases">
        <authorList>
            <person name="Nowell W R."/>
        </authorList>
    </citation>
    <scope>NUCLEOTIDE SEQUENCE</scope>
</reference>
<dbReference type="GO" id="GO:0042760">
    <property type="term" value="P:very long-chain fatty acid catabolic process"/>
    <property type="evidence" value="ECO:0007669"/>
    <property type="project" value="TreeGrafter"/>
</dbReference>
<dbReference type="Gene3D" id="3.40.50.300">
    <property type="entry name" value="P-loop containing nucleotide triphosphate hydrolases"/>
    <property type="match status" value="1"/>
</dbReference>
<name>A0A815A1Z7_ADIRI</name>
<gene>
    <name evidence="9" type="ORF">XAT740_LOCUS26253</name>
</gene>
<evidence type="ECO:0000256" key="7">
    <source>
        <dbReference type="ARBA" id="ARBA00023136"/>
    </source>
</evidence>
<dbReference type="PROSITE" id="PS00211">
    <property type="entry name" value="ABC_TRANSPORTER_1"/>
    <property type="match status" value="1"/>
</dbReference>
<dbReference type="AlphaFoldDB" id="A0A815A1Z7"/>
<sequence length="534" mass="62571">MFGVSRQTFFHLYDHLITLELVQKIGETIFVIGYLIFCFNQLNDTASDVAIIASNTHRVQSFIECMKNISVDRFETQIEEDMMHHDEVLLIRNLSYTLPNDEQMMLMNNLNLILYPQQRLLIAGGSGVGKTSLFRVLHSLWPMKSNGLFSYKPDQAYLLPQRPYFTNCSLYDELRYPHKLSHALNCVQGDVHQCPKQPWQDLLSSGEIQRLSFIRLLLRLTSNELPRVNLIFLDEITSSVDVESIILIWLGKPAEDPQEKELQQIVNDINTFSNIDNCIEFITTIKQHEKIYITISEPFNEQSIVQLHSYIQVKSIFILNPKKEEQYQEVSYHGKVRGIFTDIESMYEPLKQSVFRTEKNMIGFQFAEYQTNTMIESKNKQESTFMYTQIMKNIIFQIIDMDISDMVVFCRAAYESNISELKTINKFETECCAEESIRWYTLSIKLLRRSMSITKSTCYSLTIQIRATSDWKQLFTFILILIDNEGNIESHDFIEFFPIRDCDTKFNIYLLYSTRPKHSSKIYLLRIDAFLKTE</sequence>
<keyword evidence="4" id="KW-0547">Nucleotide-binding</keyword>
<dbReference type="GO" id="GO:0005324">
    <property type="term" value="F:long-chain fatty acid transmembrane transporter activity"/>
    <property type="evidence" value="ECO:0007669"/>
    <property type="project" value="TreeGrafter"/>
</dbReference>
<evidence type="ECO:0000256" key="2">
    <source>
        <dbReference type="ARBA" id="ARBA00022448"/>
    </source>
</evidence>